<dbReference type="OrthoDB" id="7694116at2759"/>
<accession>A0A8J2H7N8</accession>
<sequence length="70" mass="8379">MTCLFHKLLEVGKPSYLRDSIIEETDVRRSNRLAEKKHSSFELPRFSTIYLERSILVTVIRFWEELSSEF</sequence>
<organism evidence="1 2">
    <name type="scientific">Cotesia congregata</name>
    <name type="common">Parasitoid wasp</name>
    <name type="synonym">Apanteles congregatus</name>
    <dbReference type="NCBI Taxonomy" id="51543"/>
    <lineage>
        <taxon>Eukaryota</taxon>
        <taxon>Metazoa</taxon>
        <taxon>Ecdysozoa</taxon>
        <taxon>Arthropoda</taxon>
        <taxon>Hexapoda</taxon>
        <taxon>Insecta</taxon>
        <taxon>Pterygota</taxon>
        <taxon>Neoptera</taxon>
        <taxon>Endopterygota</taxon>
        <taxon>Hymenoptera</taxon>
        <taxon>Apocrita</taxon>
        <taxon>Ichneumonoidea</taxon>
        <taxon>Braconidae</taxon>
        <taxon>Microgastrinae</taxon>
        <taxon>Cotesia</taxon>
    </lineage>
</organism>
<gene>
    <name evidence="1" type="ORF">HICCMSTLAB_LOCUS3636</name>
</gene>
<evidence type="ECO:0000313" key="2">
    <source>
        <dbReference type="Proteomes" id="UP000786811"/>
    </source>
</evidence>
<proteinExistence type="predicted"/>
<reference evidence="1" key="1">
    <citation type="submission" date="2021-04" db="EMBL/GenBank/DDBJ databases">
        <authorList>
            <person name="Chebbi M.A.C M."/>
        </authorList>
    </citation>
    <scope>NUCLEOTIDE SEQUENCE</scope>
</reference>
<protein>
    <submittedName>
        <fullName evidence="1">Uncharacterized protein</fullName>
    </submittedName>
</protein>
<name>A0A8J2H7N8_COTCN</name>
<comment type="caution">
    <text evidence="1">The sequence shown here is derived from an EMBL/GenBank/DDBJ whole genome shotgun (WGS) entry which is preliminary data.</text>
</comment>
<evidence type="ECO:0000313" key="1">
    <source>
        <dbReference type="EMBL" id="CAG5082723.1"/>
    </source>
</evidence>
<dbReference type="AlphaFoldDB" id="A0A8J2H7N8"/>
<dbReference type="Proteomes" id="UP000786811">
    <property type="component" value="Unassembled WGS sequence"/>
</dbReference>
<dbReference type="EMBL" id="CAJNRD030001118">
    <property type="protein sequence ID" value="CAG5082723.1"/>
    <property type="molecule type" value="Genomic_DNA"/>
</dbReference>
<keyword evidence="2" id="KW-1185">Reference proteome</keyword>